<dbReference type="Gene3D" id="3.40.50.1820">
    <property type="entry name" value="alpha/beta hydrolase"/>
    <property type="match status" value="1"/>
</dbReference>
<gene>
    <name evidence="3" type="ORF">ACFO5K_09195</name>
</gene>
<dbReference type="EC" id="3.8.1.5" evidence="3"/>
<dbReference type="SUPFAM" id="SSF53474">
    <property type="entry name" value="alpha/beta-Hydrolases"/>
    <property type="match status" value="1"/>
</dbReference>
<dbReference type="InterPro" id="IPR000073">
    <property type="entry name" value="AB_hydrolase_1"/>
</dbReference>
<proteinExistence type="predicted"/>
<comment type="caution">
    <text evidence="3">The sequence shown here is derived from an EMBL/GenBank/DDBJ whole genome shotgun (WGS) entry which is preliminary data.</text>
</comment>
<feature type="region of interest" description="Disordered" evidence="1">
    <location>
        <begin position="1"/>
        <end position="35"/>
    </location>
</feature>
<evidence type="ECO:0000259" key="2">
    <source>
        <dbReference type="Pfam" id="PF00561"/>
    </source>
</evidence>
<dbReference type="PRINTS" id="PR00111">
    <property type="entry name" value="ABHYDROLASE"/>
</dbReference>
<dbReference type="EMBL" id="JBHSDL010000008">
    <property type="protein sequence ID" value="MFC4374278.1"/>
    <property type="molecule type" value="Genomic_DNA"/>
</dbReference>
<dbReference type="PANTHER" id="PTHR43798:SF33">
    <property type="entry name" value="HYDROLASE, PUTATIVE (AFU_ORTHOLOGUE AFUA_2G14860)-RELATED"/>
    <property type="match status" value="1"/>
</dbReference>
<keyword evidence="4" id="KW-1185">Reference proteome</keyword>
<feature type="domain" description="AB hydrolase-1" evidence="2">
    <location>
        <begin position="86"/>
        <end position="200"/>
    </location>
</feature>
<dbReference type="Pfam" id="PF00561">
    <property type="entry name" value="Abhydrolase_1"/>
    <property type="match status" value="1"/>
</dbReference>
<evidence type="ECO:0000313" key="3">
    <source>
        <dbReference type="EMBL" id="MFC4374278.1"/>
    </source>
</evidence>
<reference evidence="4" key="1">
    <citation type="journal article" date="2019" name="Int. J. Syst. Evol. Microbiol.">
        <title>The Global Catalogue of Microorganisms (GCM) 10K type strain sequencing project: providing services to taxonomists for standard genome sequencing and annotation.</title>
        <authorList>
            <consortium name="The Broad Institute Genomics Platform"/>
            <consortium name="The Broad Institute Genome Sequencing Center for Infectious Disease"/>
            <person name="Wu L."/>
            <person name="Ma J."/>
        </authorList>
    </citation>
    <scope>NUCLEOTIDE SEQUENCE [LARGE SCALE GENOMIC DNA]</scope>
    <source>
        <strain evidence="4">IBRC-M 10490</strain>
    </source>
</reference>
<dbReference type="InterPro" id="IPR029058">
    <property type="entry name" value="AB_hydrolase_fold"/>
</dbReference>
<dbReference type="InterPro" id="IPR000639">
    <property type="entry name" value="Epox_hydrolase-like"/>
</dbReference>
<keyword evidence="3" id="KW-0378">Hydrolase</keyword>
<dbReference type="InterPro" id="IPR050266">
    <property type="entry name" value="AB_hydrolase_sf"/>
</dbReference>
<accession>A0ABV8VE47</accession>
<dbReference type="Proteomes" id="UP001595844">
    <property type="component" value="Unassembled WGS sequence"/>
</dbReference>
<evidence type="ECO:0000313" key="4">
    <source>
        <dbReference type="Proteomes" id="UP001595844"/>
    </source>
</evidence>
<dbReference type="GO" id="GO:0018786">
    <property type="term" value="F:haloalkane dehalogenase activity"/>
    <property type="evidence" value="ECO:0007669"/>
    <property type="project" value="UniProtKB-EC"/>
</dbReference>
<dbReference type="PRINTS" id="PR00412">
    <property type="entry name" value="EPOXHYDRLASE"/>
</dbReference>
<feature type="compositionally biased region" description="Polar residues" evidence="1">
    <location>
        <begin position="1"/>
        <end position="12"/>
    </location>
</feature>
<evidence type="ECO:0000256" key="1">
    <source>
        <dbReference type="SAM" id="MobiDB-lite"/>
    </source>
</evidence>
<protein>
    <submittedName>
        <fullName evidence="3">Haloalkane dehalogenase</fullName>
        <ecNumber evidence="3">3.8.1.5</ecNumber>
    </submittedName>
</protein>
<dbReference type="PANTHER" id="PTHR43798">
    <property type="entry name" value="MONOACYLGLYCEROL LIPASE"/>
    <property type="match status" value="1"/>
</dbReference>
<name>A0ABV8VE47_9NOCA</name>
<organism evidence="3 4">
    <name type="scientific">Nocardia halotolerans</name>
    <dbReference type="NCBI Taxonomy" id="1755878"/>
    <lineage>
        <taxon>Bacteria</taxon>
        <taxon>Bacillati</taxon>
        <taxon>Actinomycetota</taxon>
        <taxon>Actinomycetes</taxon>
        <taxon>Mycobacteriales</taxon>
        <taxon>Nocardiaceae</taxon>
        <taxon>Nocardia</taxon>
    </lineage>
</organism>
<sequence>MSKKVYQSSTPAHRQGREGIGMHRHLGLDTPHAGRPVSRRTLLRGIAAGITIAACGCGSPDKKGQIVNTAEVLGTHMSYTEIGVGNPLVFLHGNPSSSHVWRNILPHIADGRLLAPDLVGMGKSGKPDIGYTFADHARYLDTWFDALDLDRVVLIGHDWGGALACDWAARHPERVRGLAFFESIVKPMAWEELSPQARARSESIRTPGIGEEMVLEQDLFIRQAFTGGVLDPVDEVALQAYLAPYPTPDSRRPILAWARQMPLGGDPAELVARIEAYDRWLATSTGTPKLLMTFEGSPTLLIDEAMVDWCRHHITALDIVACGRAGHHAAEDRPDEIGTAIARWLQRHALTGPQNR</sequence>
<dbReference type="NCBIfam" id="NF002938">
    <property type="entry name" value="PRK03592.1"/>
    <property type="match status" value="1"/>
</dbReference>